<evidence type="ECO:0000256" key="4">
    <source>
        <dbReference type="ARBA" id="ARBA00022840"/>
    </source>
</evidence>
<evidence type="ECO:0000313" key="10">
    <source>
        <dbReference type="Proteomes" id="UP000623681"/>
    </source>
</evidence>
<sequence length="359" mass="40912">MTVNAFVQLVNVSKRFEGDKKLVLDNLNLTINQGEFLTMLGPSGCGKTTTLRIIAGFERPTNGDVIIQDENVTLKDPNERCVNTVFQNYALFPHMNIYDNIAFGLRMKKVKSEEIDEKVKKMLKMVKMEEYINRMPSELSGGQKQRIAIARAVINNPKVLLLDEPLGALDLKLRKQMQFELKHLQKELGITFIFVTHDQEEALTMSDRIIVMNEGVVEQIGTPYEIYEKPSTKFVADFIGEANILEAIVKELKDDQAVLSINTGEDVLIENKNYEVNEKLFLAIRPEKLSLSNSENKLMSLKVAYKEKVYTGVTQRTIVTLESGQEIQVLESTEDNFDFDNETNVYVTWKQDNLVVMKS</sequence>
<dbReference type="EC" id="7.6.2.11" evidence="7"/>
<evidence type="ECO:0000256" key="1">
    <source>
        <dbReference type="ARBA" id="ARBA00022448"/>
    </source>
</evidence>
<dbReference type="PROSITE" id="PS50893">
    <property type="entry name" value="ABC_TRANSPORTER_2"/>
    <property type="match status" value="1"/>
</dbReference>
<dbReference type="Gene3D" id="3.40.50.300">
    <property type="entry name" value="P-loop containing nucleotide triphosphate hydrolases"/>
    <property type="match status" value="1"/>
</dbReference>
<dbReference type="InterPro" id="IPR003439">
    <property type="entry name" value="ABC_transporter-like_ATP-bd"/>
</dbReference>
<dbReference type="Pfam" id="PF00005">
    <property type="entry name" value="ABC_tran"/>
    <property type="match status" value="1"/>
</dbReference>
<keyword evidence="10" id="KW-1185">Reference proteome</keyword>
<comment type="function">
    <text evidence="7">Part of the ABC transporter complex PotABCD involved in spermidine/putrescine import. Responsible for energy coupling to the transport system.</text>
</comment>
<dbReference type="NCBIfam" id="TIGR01187">
    <property type="entry name" value="potA"/>
    <property type="match status" value="1"/>
</dbReference>
<dbReference type="InterPro" id="IPR050093">
    <property type="entry name" value="ABC_SmlMolc_Importer"/>
</dbReference>
<evidence type="ECO:0000256" key="5">
    <source>
        <dbReference type="ARBA" id="ARBA00022967"/>
    </source>
</evidence>
<dbReference type="InterPro" id="IPR003593">
    <property type="entry name" value="AAA+_ATPase"/>
</dbReference>
<accession>A0A937FI31</accession>
<keyword evidence="1 7" id="KW-0813">Transport</keyword>
<dbReference type="AlphaFoldDB" id="A0A937FI31"/>
<comment type="subunit">
    <text evidence="7">The complex is composed of two ATP-binding proteins (PotA), two transmembrane proteins (PotB and PotC) and a solute-binding protein (PotD).</text>
</comment>
<dbReference type="PANTHER" id="PTHR42781:SF4">
    <property type="entry name" value="SPERMIDINE_PUTRESCINE IMPORT ATP-BINDING PROTEIN POTA"/>
    <property type="match status" value="1"/>
</dbReference>
<keyword evidence="4 7" id="KW-0067">ATP-binding</keyword>
<dbReference type="InterPro" id="IPR017871">
    <property type="entry name" value="ABC_transporter-like_CS"/>
</dbReference>
<evidence type="ECO:0000256" key="6">
    <source>
        <dbReference type="ARBA" id="ARBA00023136"/>
    </source>
</evidence>
<evidence type="ECO:0000313" key="9">
    <source>
        <dbReference type="EMBL" id="MBL4932463.1"/>
    </source>
</evidence>
<evidence type="ECO:0000256" key="7">
    <source>
        <dbReference type="RuleBase" id="RU364083"/>
    </source>
</evidence>
<comment type="similarity">
    <text evidence="7">Belongs to the ABC transporter superfamily. Spermidine/putrescine importer (TC 3.A.1.11.1) family.</text>
</comment>
<feature type="domain" description="ABC transporter" evidence="8">
    <location>
        <begin position="7"/>
        <end position="239"/>
    </location>
</feature>
<dbReference type="EMBL" id="JAESWA010000022">
    <property type="protein sequence ID" value="MBL4932463.1"/>
    <property type="molecule type" value="Genomic_DNA"/>
</dbReference>
<name>A0A937FI31_9CLOT</name>
<dbReference type="RefSeq" id="WP_202767819.1">
    <property type="nucleotide sequence ID" value="NZ_JAESWA010000022.1"/>
</dbReference>
<dbReference type="InterPro" id="IPR013611">
    <property type="entry name" value="Transp-assoc_OB_typ2"/>
</dbReference>
<dbReference type="Proteomes" id="UP000623681">
    <property type="component" value="Unassembled WGS sequence"/>
</dbReference>
<dbReference type="GO" id="GO:0043190">
    <property type="term" value="C:ATP-binding cassette (ABC) transporter complex"/>
    <property type="evidence" value="ECO:0007669"/>
    <property type="project" value="InterPro"/>
</dbReference>
<dbReference type="SUPFAM" id="SSF52540">
    <property type="entry name" value="P-loop containing nucleoside triphosphate hydrolases"/>
    <property type="match status" value="1"/>
</dbReference>
<dbReference type="SUPFAM" id="SSF50331">
    <property type="entry name" value="MOP-like"/>
    <property type="match status" value="1"/>
</dbReference>
<dbReference type="InterPro" id="IPR008995">
    <property type="entry name" value="Mo/tungstate-bd_C_term_dom"/>
</dbReference>
<keyword evidence="5 7" id="KW-1278">Translocase</keyword>
<protein>
    <recommendedName>
        <fullName evidence="7">Spermidine/putrescine import ATP-binding protein PotA</fullName>
        <ecNumber evidence="7">7.6.2.11</ecNumber>
    </recommendedName>
</protein>
<comment type="caution">
    <text evidence="9">The sequence shown here is derived from an EMBL/GenBank/DDBJ whole genome shotgun (WGS) entry which is preliminary data.</text>
</comment>
<dbReference type="PROSITE" id="PS00211">
    <property type="entry name" value="ABC_TRANSPORTER_1"/>
    <property type="match status" value="1"/>
</dbReference>
<evidence type="ECO:0000259" key="8">
    <source>
        <dbReference type="PROSITE" id="PS50893"/>
    </source>
</evidence>
<proteinExistence type="inferred from homology"/>
<dbReference type="PANTHER" id="PTHR42781">
    <property type="entry name" value="SPERMIDINE/PUTRESCINE IMPORT ATP-BINDING PROTEIN POTA"/>
    <property type="match status" value="1"/>
</dbReference>
<dbReference type="FunFam" id="3.40.50.300:FF:000042">
    <property type="entry name" value="Maltose/maltodextrin ABC transporter, ATP-binding protein"/>
    <property type="match status" value="1"/>
</dbReference>
<comment type="catalytic activity">
    <reaction evidence="7">
        <text>ATP + H2O + polyamine-[polyamine-binding protein]Side 1 = ADP + phosphate + polyamineSide 2 + [polyamine-binding protein]Side 1.</text>
        <dbReference type="EC" id="7.6.2.11"/>
    </reaction>
</comment>
<dbReference type="GO" id="GO:0005524">
    <property type="term" value="F:ATP binding"/>
    <property type="evidence" value="ECO:0007669"/>
    <property type="project" value="UniProtKB-KW"/>
</dbReference>
<keyword evidence="2 7" id="KW-1003">Cell membrane</keyword>
<dbReference type="GO" id="GO:0016887">
    <property type="term" value="F:ATP hydrolysis activity"/>
    <property type="evidence" value="ECO:0007669"/>
    <property type="project" value="InterPro"/>
</dbReference>
<evidence type="ECO:0000256" key="2">
    <source>
        <dbReference type="ARBA" id="ARBA00022475"/>
    </source>
</evidence>
<dbReference type="GO" id="GO:0015417">
    <property type="term" value="F:ABC-type polyamine transporter activity"/>
    <property type="evidence" value="ECO:0007669"/>
    <property type="project" value="UniProtKB-EC"/>
</dbReference>
<reference evidence="9" key="1">
    <citation type="submission" date="2021-01" db="EMBL/GenBank/DDBJ databases">
        <title>Genome public.</title>
        <authorList>
            <person name="Liu C."/>
            <person name="Sun Q."/>
        </authorList>
    </citation>
    <scope>NUCLEOTIDE SEQUENCE</scope>
    <source>
        <strain evidence="9">YIM B02565</strain>
    </source>
</reference>
<dbReference type="SMART" id="SM00382">
    <property type="entry name" value="AAA"/>
    <property type="match status" value="1"/>
</dbReference>
<dbReference type="InterPro" id="IPR027417">
    <property type="entry name" value="P-loop_NTPase"/>
</dbReference>
<organism evidence="9 10">
    <name type="scientific">Clostridium paridis</name>
    <dbReference type="NCBI Taxonomy" id="2803863"/>
    <lineage>
        <taxon>Bacteria</taxon>
        <taxon>Bacillati</taxon>
        <taxon>Bacillota</taxon>
        <taxon>Clostridia</taxon>
        <taxon>Eubacteriales</taxon>
        <taxon>Clostridiaceae</taxon>
        <taxon>Clostridium</taxon>
    </lineage>
</organism>
<evidence type="ECO:0000256" key="3">
    <source>
        <dbReference type="ARBA" id="ARBA00022741"/>
    </source>
</evidence>
<dbReference type="Gene3D" id="2.40.50.100">
    <property type="match status" value="1"/>
</dbReference>
<dbReference type="InterPro" id="IPR005893">
    <property type="entry name" value="PotA-like"/>
</dbReference>
<keyword evidence="3 7" id="KW-0547">Nucleotide-binding</keyword>
<dbReference type="Pfam" id="PF08402">
    <property type="entry name" value="TOBE_2"/>
    <property type="match status" value="1"/>
</dbReference>
<gene>
    <name evidence="7 9" type="primary">potA</name>
    <name evidence="9" type="ORF">JK634_11640</name>
</gene>
<keyword evidence="6 7" id="KW-0472">Membrane</keyword>